<evidence type="ECO:0000256" key="1">
    <source>
        <dbReference type="SAM" id="MobiDB-lite"/>
    </source>
</evidence>
<reference evidence="2 3" key="1">
    <citation type="journal article" date="2018" name="Sci. Rep.">
        <title>Genomic signatures of local adaptation to the degree of environmental predictability in rotifers.</title>
        <authorList>
            <person name="Franch-Gras L."/>
            <person name="Hahn C."/>
            <person name="Garcia-Roger E.M."/>
            <person name="Carmona M.J."/>
            <person name="Serra M."/>
            <person name="Gomez A."/>
        </authorList>
    </citation>
    <scope>NUCLEOTIDE SEQUENCE [LARGE SCALE GENOMIC DNA]</scope>
    <source>
        <strain evidence="2">HYR1</strain>
    </source>
</reference>
<name>A0A3M7S804_BRAPC</name>
<protein>
    <submittedName>
        <fullName evidence="2">Uncharacterized protein</fullName>
    </submittedName>
</protein>
<feature type="compositionally biased region" description="Basic residues" evidence="1">
    <location>
        <begin position="12"/>
        <end position="21"/>
    </location>
</feature>
<dbReference type="Proteomes" id="UP000276133">
    <property type="component" value="Unassembled WGS sequence"/>
</dbReference>
<keyword evidence="3" id="KW-1185">Reference proteome</keyword>
<comment type="caution">
    <text evidence="2">The sequence shown here is derived from an EMBL/GenBank/DDBJ whole genome shotgun (WGS) entry which is preliminary data.</text>
</comment>
<sequence length="118" mass="13648">MCRESEASQNSKIRHIKSQRRATKLVTGLGKMNFIKPDCPVTNKFFVSYVAEFFKNLYTVGISKTKCPLRSRPPNRTISGAVPYHKRRRTEQTTAPNRTEPNQPYQRPNRTETSNQMT</sequence>
<evidence type="ECO:0000313" key="2">
    <source>
        <dbReference type="EMBL" id="RNA31892.1"/>
    </source>
</evidence>
<gene>
    <name evidence="2" type="ORF">BpHYR1_020557</name>
</gene>
<feature type="compositionally biased region" description="Polar residues" evidence="1">
    <location>
        <begin position="92"/>
        <end position="118"/>
    </location>
</feature>
<evidence type="ECO:0000313" key="3">
    <source>
        <dbReference type="Proteomes" id="UP000276133"/>
    </source>
</evidence>
<feature type="region of interest" description="Disordered" evidence="1">
    <location>
        <begin position="1"/>
        <end position="21"/>
    </location>
</feature>
<dbReference type="EMBL" id="REGN01001882">
    <property type="protein sequence ID" value="RNA31892.1"/>
    <property type="molecule type" value="Genomic_DNA"/>
</dbReference>
<proteinExistence type="predicted"/>
<dbReference type="AlphaFoldDB" id="A0A3M7S804"/>
<feature type="region of interest" description="Disordered" evidence="1">
    <location>
        <begin position="65"/>
        <end position="118"/>
    </location>
</feature>
<accession>A0A3M7S804</accession>
<organism evidence="2 3">
    <name type="scientific">Brachionus plicatilis</name>
    <name type="common">Marine rotifer</name>
    <name type="synonym">Brachionus muelleri</name>
    <dbReference type="NCBI Taxonomy" id="10195"/>
    <lineage>
        <taxon>Eukaryota</taxon>
        <taxon>Metazoa</taxon>
        <taxon>Spiralia</taxon>
        <taxon>Gnathifera</taxon>
        <taxon>Rotifera</taxon>
        <taxon>Eurotatoria</taxon>
        <taxon>Monogononta</taxon>
        <taxon>Pseudotrocha</taxon>
        <taxon>Ploima</taxon>
        <taxon>Brachionidae</taxon>
        <taxon>Brachionus</taxon>
    </lineage>
</organism>